<reference evidence="1" key="1">
    <citation type="submission" date="2024-06" db="EMBL/GenBank/DDBJ databases">
        <authorList>
            <consortium name="consrtm"/>
            <person name="Uemura M."/>
            <person name="Terahara T."/>
        </authorList>
    </citation>
    <scope>NUCLEOTIDE SEQUENCE</scope>
    <source>
        <strain evidence="1">KM77-8</strain>
    </source>
</reference>
<proteinExistence type="predicted"/>
<protein>
    <submittedName>
        <fullName evidence="1">Uncharacterized protein</fullName>
    </submittedName>
</protein>
<evidence type="ECO:0000313" key="1">
    <source>
        <dbReference type="EMBL" id="BFO22647.1"/>
    </source>
</evidence>
<dbReference type="AlphaFoldDB" id="A0AAT9HZX3"/>
<gene>
    <name evidence="1" type="ORF">SHKM778_90350</name>
</gene>
<dbReference type="EMBL" id="AP035768">
    <property type="protein sequence ID" value="BFO22647.1"/>
    <property type="molecule type" value="Genomic_DNA"/>
</dbReference>
<accession>A0AAT9HZX3</accession>
<name>A0AAT9HZX3_9ACTN</name>
<sequence length="104" mass="11890">MEDFFTRAVTRDMRTILVKYPPSGDISEAKQDLISSLRNEKIYVLERGAIEDYYPDSISGDKLTAAQSFCDEYRTASAIRSALAQDVPADECEFDLIFRSFFEK</sequence>
<reference evidence="1" key="2">
    <citation type="submission" date="2024-07" db="EMBL/GenBank/DDBJ databases">
        <title>Streptomyces haneummycinica sp. nov., a new antibiotic-producing actinobacterium isolated from marine sediment.</title>
        <authorList>
            <person name="Uemura M."/>
            <person name="Hamada M."/>
            <person name="Hirano S."/>
            <person name="Kobayashi K."/>
            <person name="Ohshiro T."/>
            <person name="Kobayashi T."/>
            <person name="Terahara T."/>
        </authorList>
    </citation>
    <scope>NUCLEOTIDE SEQUENCE</scope>
    <source>
        <strain evidence="1">KM77-8</strain>
    </source>
</reference>
<organism evidence="1">
    <name type="scientific">Streptomyces haneummycinicus</name>
    <dbReference type="NCBI Taxonomy" id="3074435"/>
    <lineage>
        <taxon>Bacteria</taxon>
        <taxon>Bacillati</taxon>
        <taxon>Actinomycetota</taxon>
        <taxon>Actinomycetes</taxon>
        <taxon>Kitasatosporales</taxon>
        <taxon>Streptomycetaceae</taxon>
        <taxon>Streptomyces</taxon>
    </lineage>
</organism>